<keyword evidence="2" id="KW-1185">Reference proteome</keyword>
<gene>
    <name evidence="1" type="ORF">AX13_17495</name>
</gene>
<accession>A0A014QB66</accession>
<sequence length="656" mass="72760">MQPPAPASLVCLLDLLQDEAALLMAGSTLDTLSEPIRQGTGLDLGDMAQRPRFQGLLPGFELQHFRHLAAQDLQAGASLWAATFHTMPCAAVDYLFANVPAHSLIVSCEAPPWLRQACMARQQDLVDIRTSPLRFGPDVHLAVHASTTTLRARLAEFAIPTEALQLEAAFLGSNLRTHRKRLEAQRSYKFDLNGCLIFIGQHPRDAARLDACGHFLQCDDFSQPLRQLAQGRRVLYLATFDDSFEFKLADRERQMLADVLGQAVAPCLQSTYQVLSAPDDLVLVSIASPVLQEAAWFGKPAHMLGAAQVKVPLPGAAASTHTPDSYQCVRFEDAIAPRFWHALLSPEKPGPRLAHLPSLGRHYARETMDAWGAYENVLTWNRPLASGMFERSGGGLLRKQVQSLEKSLTPLPAACGQQARIRPNADDRLRSLGNSKQGQTAYILGNGPSLDELDLPWLMQQDAFWCNAAFKLQERGIEFRPRYYILSDGWAFQTWRSDILGIDARTMLLPQPVLEEIQKSAPDSAAAQSALPYRIIDNVDDPLAAFMFMDRKNFSIDPTQGVHPGGSVVLIAIQMAFYMGFSRVLVGGVDLDYTGARSSFYAGQLDAQQLSTMNERTDRIRQSFLTARWHFEQHGRMLGKITPSPHLPLSFINEIH</sequence>
<dbReference type="EMBL" id="JBOK01000008">
    <property type="protein sequence ID" value="EXU80417.1"/>
    <property type="molecule type" value="Genomic_DNA"/>
</dbReference>
<evidence type="ECO:0000313" key="2">
    <source>
        <dbReference type="Proteomes" id="UP000020766"/>
    </source>
</evidence>
<protein>
    <recommendedName>
        <fullName evidence="3">DUF115 domain-containing protein</fullName>
    </recommendedName>
</protein>
<evidence type="ECO:0000313" key="1">
    <source>
        <dbReference type="EMBL" id="EXU80417.1"/>
    </source>
</evidence>
<dbReference type="RefSeq" id="WP_043382805.1">
    <property type="nucleotide sequence ID" value="NZ_JBOK01000008.1"/>
</dbReference>
<comment type="caution">
    <text evidence="1">The sequence shown here is derived from an EMBL/GenBank/DDBJ whole genome shotgun (WGS) entry which is preliminary data.</text>
</comment>
<dbReference type="Proteomes" id="UP000020766">
    <property type="component" value="Unassembled WGS sequence"/>
</dbReference>
<organism evidence="1 2">
    <name type="scientific">Comamonas aquatica DA1877</name>
    <dbReference type="NCBI Taxonomy" id="1457173"/>
    <lineage>
        <taxon>Bacteria</taxon>
        <taxon>Pseudomonadati</taxon>
        <taxon>Pseudomonadota</taxon>
        <taxon>Betaproteobacteria</taxon>
        <taxon>Burkholderiales</taxon>
        <taxon>Comamonadaceae</taxon>
        <taxon>Comamonas</taxon>
    </lineage>
</organism>
<dbReference type="Gene3D" id="3.90.1480.10">
    <property type="entry name" value="Alpha-2,3-sialyltransferase"/>
    <property type="match status" value="1"/>
</dbReference>
<evidence type="ECO:0008006" key="3">
    <source>
        <dbReference type="Google" id="ProtNLM"/>
    </source>
</evidence>
<dbReference type="PATRIC" id="fig|1457173.3.peg.1747"/>
<name>A0A014QB66_9BURK</name>
<reference evidence="1 2" key="1">
    <citation type="submission" date="2014-01" db="EMBL/GenBank/DDBJ databases">
        <title>Interspecies Systems Biology Uncovers Metabolites Affecting C. elegans Gene Expression and Life History Traits.</title>
        <authorList>
            <person name="Watson E."/>
            <person name="Macneil L.T."/>
            <person name="Ritter A.D."/>
            <person name="Yilmaz L.S."/>
            <person name="Rosebrock A.P."/>
            <person name="Caudy A.A."/>
            <person name="Walhout A.J."/>
        </authorList>
    </citation>
    <scope>NUCLEOTIDE SEQUENCE [LARGE SCALE GENOMIC DNA]</scope>
    <source>
        <strain evidence="1 2">DA1877</strain>
    </source>
</reference>
<dbReference type="AlphaFoldDB" id="A0A014QB66"/>
<proteinExistence type="predicted"/>